<dbReference type="InterPro" id="IPR036770">
    <property type="entry name" value="Ankyrin_rpt-contain_sf"/>
</dbReference>
<dbReference type="PROSITE" id="PS50088">
    <property type="entry name" value="ANK_REPEAT"/>
    <property type="match status" value="1"/>
</dbReference>
<evidence type="ECO:0000256" key="2">
    <source>
        <dbReference type="ARBA" id="ARBA00023043"/>
    </source>
</evidence>
<evidence type="ECO:0000256" key="3">
    <source>
        <dbReference type="PROSITE-ProRule" id="PRU00023"/>
    </source>
</evidence>
<dbReference type="InParanoid" id="A0A5J5ECZ5"/>
<dbReference type="SUPFAM" id="SSF48403">
    <property type="entry name" value="Ankyrin repeat"/>
    <property type="match status" value="1"/>
</dbReference>
<name>A0A5J5ECZ5_9PEZI</name>
<accession>A0A5J5ECZ5</accession>
<feature type="repeat" description="ANK" evidence="3">
    <location>
        <begin position="80"/>
        <end position="112"/>
    </location>
</feature>
<organism evidence="4 5">
    <name type="scientific">Sphaerosporella brunnea</name>
    <dbReference type="NCBI Taxonomy" id="1250544"/>
    <lineage>
        <taxon>Eukaryota</taxon>
        <taxon>Fungi</taxon>
        <taxon>Dikarya</taxon>
        <taxon>Ascomycota</taxon>
        <taxon>Pezizomycotina</taxon>
        <taxon>Pezizomycetes</taxon>
        <taxon>Pezizales</taxon>
        <taxon>Pyronemataceae</taxon>
        <taxon>Sphaerosporella</taxon>
    </lineage>
</organism>
<dbReference type="PANTHER" id="PTHR24134:SF9">
    <property type="entry name" value="ANKYRIN REPEAT AND SOCS BOX PROTEIN 8"/>
    <property type="match status" value="1"/>
</dbReference>
<dbReference type="Gene3D" id="1.25.40.20">
    <property type="entry name" value="Ankyrin repeat-containing domain"/>
    <property type="match status" value="1"/>
</dbReference>
<comment type="caution">
    <text evidence="4">The sequence shown here is derived from an EMBL/GenBank/DDBJ whole genome shotgun (WGS) entry which is preliminary data.</text>
</comment>
<dbReference type="PANTHER" id="PTHR24134">
    <property type="entry name" value="ANKYRIN REPEAT-CONTAINING PROTEIN DDB_G0279043"/>
    <property type="match status" value="1"/>
</dbReference>
<keyword evidence="5" id="KW-1185">Reference proteome</keyword>
<evidence type="ECO:0000313" key="4">
    <source>
        <dbReference type="EMBL" id="KAA8893110.1"/>
    </source>
</evidence>
<evidence type="ECO:0000313" key="5">
    <source>
        <dbReference type="Proteomes" id="UP000326924"/>
    </source>
</evidence>
<dbReference type="SMART" id="SM00248">
    <property type="entry name" value="ANK"/>
    <property type="match status" value="3"/>
</dbReference>
<proteinExistence type="predicted"/>
<dbReference type="OrthoDB" id="1722345at2759"/>
<sequence length="191" mass="21140">MSDATGLTRFIKKWGAGIDYNYLRVANYGDCDMPSVMTVAVHNDNIEISKRLLKHHAARSAEMVRLLLDYDANPDEPCEGGSTPLHWHVFGNDIEALREMVNSGATADLLNNVARNWKDESPLFKIMKPGTRWTPVQPAVEILLEAGADVKQLNAFGQTLLHPAAAAGKRDVIRLLVKYLPEECSESGLAR</sequence>
<dbReference type="EMBL" id="VXIS01000500">
    <property type="protein sequence ID" value="KAA8893110.1"/>
    <property type="molecule type" value="Genomic_DNA"/>
</dbReference>
<dbReference type="Proteomes" id="UP000326924">
    <property type="component" value="Unassembled WGS sequence"/>
</dbReference>
<evidence type="ECO:0000256" key="1">
    <source>
        <dbReference type="ARBA" id="ARBA00022737"/>
    </source>
</evidence>
<dbReference type="InterPro" id="IPR002110">
    <property type="entry name" value="Ankyrin_rpt"/>
</dbReference>
<keyword evidence="1" id="KW-0677">Repeat</keyword>
<reference evidence="4 5" key="1">
    <citation type="submission" date="2019-09" db="EMBL/GenBank/DDBJ databases">
        <title>Draft genome of the ectomycorrhizal ascomycete Sphaerosporella brunnea.</title>
        <authorList>
            <consortium name="DOE Joint Genome Institute"/>
            <person name="Benucci G.M."/>
            <person name="Marozzi G."/>
            <person name="Antonielli L."/>
            <person name="Sanchez S."/>
            <person name="Marco P."/>
            <person name="Wang X."/>
            <person name="Falini L.B."/>
            <person name="Barry K."/>
            <person name="Haridas S."/>
            <person name="Lipzen A."/>
            <person name="Labutti K."/>
            <person name="Grigoriev I.V."/>
            <person name="Murat C."/>
            <person name="Martin F."/>
            <person name="Albertini E."/>
            <person name="Donnini D."/>
            <person name="Bonito G."/>
        </authorList>
    </citation>
    <scope>NUCLEOTIDE SEQUENCE [LARGE SCALE GENOMIC DNA]</scope>
    <source>
        <strain evidence="4 5">Sb_GMNB300</strain>
    </source>
</reference>
<dbReference type="AlphaFoldDB" id="A0A5J5ECZ5"/>
<gene>
    <name evidence="4" type="ORF">FN846DRAFT_896270</name>
</gene>
<protein>
    <submittedName>
        <fullName evidence="4">Ankyrin repeat-containing domain protein</fullName>
    </submittedName>
</protein>
<keyword evidence="2 3" id="KW-0040">ANK repeat</keyword>